<proteinExistence type="predicted"/>
<feature type="transmembrane region" description="Helical" evidence="1">
    <location>
        <begin position="234"/>
        <end position="255"/>
    </location>
</feature>
<accession>A0ABN2RZZ5</accession>
<dbReference type="RefSeq" id="WP_344048691.1">
    <property type="nucleotide sequence ID" value="NZ_BAAAPB010000008.1"/>
</dbReference>
<feature type="transmembrane region" description="Helical" evidence="1">
    <location>
        <begin position="326"/>
        <end position="343"/>
    </location>
</feature>
<evidence type="ECO:0000313" key="3">
    <source>
        <dbReference type="Proteomes" id="UP001500571"/>
    </source>
</evidence>
<organism evidence="2 3">
    <name type="scientific">Nocardioides panacihumi</name>
    <dbReference type="NCBI Taxonomy" id="400774"/>
    <lineage>
        <taxon>Bacteria</taxon>
        <taxon>Bacillati</taxon>
        <taxon>Actinomycetota</taxon>
        <taxon>Actinomycetes</taxon>
        <taxon>Propionibacteriales</taxon>
        <taxon>Nocardioidaceae</taxon>
        <taxon>Nocardioides</taxon>
    </lineage>
</organism>
<gene>
    <name evidence="2" type="ORF">GCM10009798_43890</name>
</gene>
<feature type="transmembrane region" description="Helical" evidence="1">
    <location>
        <begin position="6"/>
        <end position="23"/>
    </location>
</feature>
<protein>
    <submittedName>
        <fullName evidence="2">Uncharacterized protein</fullName>
    </submittedName>
</protein>
<feature type="transmembrane region" description="Helical" evidence="1">
    <location>
        <begin position="267"/>
        <end position="285"/>
    </location>
</feature>
<sequence>MHGGVLAVFITVVGARFLVPLTIPRWPLPGVIASLVLDAVDHSVFQAFGYDPPAYQGYDKAMDTYYLAIAYLSTLRNWSSMPAFGVARFLYFYRLVGVVAFELTQVRALLLIFANTFEYFFIAYEGVRTRWDAGRWVQRTWVYVAAAIWIFIKLPQEWWIHIAKLDFTDALAEHAWFGPLILAGLGVLALVLWFVVRPRLSPPDWPWKLAADPLPEEIDSAAEVAAWSATRGRLVSWVTFERVVLVGLLSVLFAQVLPGVEADATEMFVGVSVLVLINAALALAAQRRSRSIESLAVAFVVRTAVNVALVVVEGIVLGRLGGSLNYGHALFFVLLLSLVTTMHERWRPVYDWRRAHEPAPTPGAVDPAV</sequence>
<evidence type="ECO:0000256" key="1">
    <source>
        <dbReference type="SAM" id="Phobius"/>
    </source>
</evidence>
<evidence type="ECO:0000313" key="2">
    <source>
        <dbReference type="EMBL" id="GAA1977888.1"/>
    </source>
</evidence>
<feature type="transmembrane region" description="Helical" evidence="1">
    <location>
        <begin position="136"/>
        <end position="154"/>
    </location>
</feature>
<keyword evidence="3" id="KW-1185">Reference proteome</keyword>
<feature type="transmembrane region" description="Helical" evidence="1">
    <location>
        <begin position="297"/>
        <end position="320"/>
    </location>
</feature>
<dbReference type="Proteomes" id="UP001500571">
    <property type="component" value="Unassembled WGS sequence"/>
</dbReference>
<reference evidence="2 3" key="1">
    <citation type="journal article" date="2019" name="Int. J. Syst. Evol. Microbiol.">
        <title>The Global Catalogue of Microorganisms (GCM) 10K type strain sequencing project: providing services to taxonomists for standard genome sequencing and annotation.</title>
        <authorList>
            <consortium name="The Broad Institute Genomics Platform"/>
            <consortium name="The Broad Institute Genome Sequencing Center for Infectious Disease"/>
            <person name="Wu L."/>
            <person name="Ma J."/>
        </authorList>
    </citation>
    <scope>NUCLEOTIDE SEQUENCE [LARGE SCALE GENOMIC DNA]</scope>
    <source>
        <strain evidence="2 3">JCM 15309</strain>
    </source>
</reference>
<keyword evidence="1" id="KW-0472">Membrane</keyword>
<feature type="transmembrane region" description="Helical" evidence="1">
    <location>
        <begin position="106"/>
        <end position="124"/>
    </location>
</feature>
<name>A0ABN2RZZ5_9ACTN</name>
<dbReference type="EMBL" id="BAAAPB010000008">
    <property type="protein sequence ID" value="GAA1977888.1"/>
    <property type="molecule type" value="Genomic_DNA"/>
</dbReference>
<comment type="caution">
    <text evidence="2">The sequence shown here is derived from an EMBL/GenBank/DDBJ whole genome shotgun (WGS) entry which is preliminary data.</text>
</comment>
<feature type="transmembrane region" description="Helical" evidence="1">
    <location>
        <begin position="174"/>
        <end position="196"/>
    </location>
</feature>
<keyword evidence="1" id="KW-0812">Transmembrane</keyword>
<keyword evidence="1" id="KW-1133">Transmembrane helix</keyword>